<evidence type="ECO:0000313" key="2">
    <source>
        <dbReference type="EMBL" id="RSE27617.1"/>
    </source>
</evidence>
<dbReference type="InterPro" id="IPR007539">
    <property type="entry name" value="DUF551"/>
</dbReference>
<gene>
    <name evidence="2" type="ORF">EGT73_00980</name>
</gene>
<dbReference type="Pfam" id="PF04448">
    <property type="entry name" value="DUF551"/>
    <property type="match status" value="1"/>
</dbReference>
<feature type="domain" description="DUF551" evidence="1">
    <location>
        <begin position="2"/>
        <end position="73"/>
    </location>
</feature>
<organism evidence="2 3">
    <name type="scientific">Acinetobacter johnsonii</name>
    <dbReference type="NCBI Taxonomy" id="40214"/>
    <lineage>
        <taxon>Bacteria</taxon>
        <taxon>Pseudomonadati</taxon>
        <taxon>Pseudomonadota</taxon>
        <taxon>Gammaproteobacteria</taxon>
        <taxon>Moraxellales</taxon>
        <taxon>Moraxellaceae</taxon>
        <taxon>Acinetobacter</taxon>
    </lineage>
</organism>
<dbReference type="Proteomes" id="UP000277537">
    <property type="component" value="Unassembled WGS sequence"/>
</dbReference>
<evidence type="ECO:0000313" key="3">
    <source>
        <dbReference type="Proteomes" id="UP000277537"/>
    </source>
</evidence>
<proteinExistence type="predicted"/>
<evidence type="ECO:0000259" key="1">
    <source>
        <dbReference type="Pfam" id="PF04448"/>
    </source>
</evidence>
<accession>A0A3R9F7P8</accession>
<comment type="caution">
    <text evidence="2">The sequence shown here is derived from an EMBL/GenBank/DDBJ whole genome shotgun (WGS) entry which is preliminary data.</text>
</comment>
<dbReference type="EMBL" id="RHXE01000001">
    <property type="protein sequence ID" value="RSE27617.1"/>
    <property type="molecule type" value="Genomic_DNA"/>
</dbReference>
<protein>
    <submittedName>
        <fullName evidence="2">DUF551 domain-containing protein</fullName>
    </submittedName>
</protein>
<dbReference type="RefSeq" id="WP_125273147.1">
    <property type="nucleotide sequence ID" value="NZ_RHXE01000001.1"/>
</dbReference>
<dbReference type="AlphaFoldDB" id="A0A3R9F7P8"/>
<sequence>MKWISIKKQKPEIIIEDGRVTGWSEPVLTVDLRSDEDPEVQRYCKGGRGDLTTEYWSGFTSNPTHWMPIPKLPKK</sequence>
<name>A0A3R9F7P8_ACIJO</name>
<reference evidence="2 3" key="1">
    <citation type="submission" date="2018-10" db="EMBL/GenBank/DDBJ databases">
        <title>Transmission dynamics of multidrug resistant bacteria on intensive care unit surfaces.</title>
        <authorList>
            <person name="D'Souza A.W."/>
            <person name="Potter R.F."/>
            <person name="Wallace M."/>
            <person name="Shupe A."/>
            <person name="Patel S."/>
            <person name="Sun S."/>
            <person name="Gul D."/>
            <person name="Kwon J.H."/>
            <person name="Andleeb S."/>
            <person name="Burnham C.-A.D."/>
            <person name="Dantas G."/>
        </authorList>
    </citation>
    <scope>NUCLEOTIDE SEQUENCE [LARGE SCALE GENOMIC DNA]</scope>
    <source>
        <strain evidence="2 3">AJ_385</strain>
    </source>
</reference>